<name>A0A3S4ASF1_9PEZI</name>
<evidence type="ECO:0000256" key="4">
    <source>
        <dbReference type="SAM" id="MobiDB-lite"/>
    </source>
</evidence>
<dbReference type="AlphaFoldDB" id="A0A3S4ASF1"/>
<feature type="compositionally biased region" description="Basic residues" evidence="4">
    <location>
        <begin position="171"/>
        <end position="182"/>
    </location>
</feature>
<dbReference type="Proteomes" id="UP000289323">
    <property type="component" value="Unassembled WGS sequence"/>
</dbReference>
<comment type="subcellular location">
    <subcellularLocation>
        <location evidence="1">Nucleus</location>
    </subcellularLocation>
</comment>
<feature type="domain" description="HTH myb-type" evidence="6">
    <location>
        <begin position="513"/>
        <end position="566"/>
    </location>
</feature>
<dbReference type="GO" id="GO:0003700">
    <property type="term" value="F:DNA-binding transcription factor activity"/>
    <property type="evidence" value="ECO:0007669"/>
    <property type="project" value="TreeGrafter"/>
</dbReference>
<protein>
    <submittedName>
        <fullName evidence="7">34415484-fd19-4497-ab5b-08b5fc2cb613</fullName>
    </submittedName>
</protein>
<dbReference type="Gene3D" id="1.10.10.60">
    <property type="entry name" value="Homeodomain-like"/>
    <property type="match status" value="2"/>
</dbReference>
<keyword evidence="3" id="KW-0539">Nucleus</keyword>
<evidence type="ECO:0000259" key="6">
    <source>
        <dbReference type="PROSITE" id="PS51294"/>
    </source>
</evidence>
<dbReference type="PROSITE" id="PS51294">
    <property type="entry name" value="HTH_MYB"/>
    <property type="match status" value="1"/>
</dbReference>
<evidence type="ECO:0000256" key="3">
    <source>
        <dbReference type="ARBA" id="ARBA00023242"/>
    </source>
</evidence>
<feature type="compositionally biased region" description="Basic and acidic residues" evidence="4">
    <location>
        <begin position="240"/>
        <end position="259"/>
    </location>
</feature>
<evidence type="ECO:0000256" key="2">
    <source>
        <dbReference type="ARBA" id="ARBA00023125"/>
    </source>
</evidence>
<keyword evidence="2" id="KW-0238">DNA-binding</keyword>
<gene>
    <name evidence="7" type="ORF">TT172_LOCUS7242</name>
</gene>
<feature type="region of interest" description="Disordered" evidence="4">
    <location>
        <begin position="745"/>
        <end position="979"/>
    </location>
</feature>
<feature type="compositionally biased region" description="Low complexity" evidence="4">
    <location>
        <begin position="80"/>
        <end position="133"/>
    </location>
</feature>
<feature type="compositionally biased region" description="Basic residues" evidence="4">
    <location>
        <begin position="762"/>
        <end position="771"/>
    </location>
</feature>
<reference evidence="7 8" key="1">
    <citation type="submission" date="2018-04" db="EMBL/GenBank/DDBJ databases">
        <authorList>
            <person name="Huttner S."/>
            <person name="Dainat J."/>
        </authorList>
    </citation>
    <scope>NUCLEOTIDE SEQUENCE [LARGE SCALE GENOMIC DNA]</scope>
</reference>
<dbReference type="SUPFAM" id="SSF46689">
    <property type="entry name" value="Homeodomain-like"/>
    <property type="match status" value="2"/>
</dbReference>
<feature type="compositionally biased region" description="Polar residues" evidence="4">
    <location>
        <begin position="189"/>
        <end position="198"/>
    </location>
</feature>
<organism evidence="7 8">
    <name type="scientific">Thermothielavioides terrestris</name>
    <dbReference type="NCBI Taxonomy" id="2587410"/>
    <lineage>
        <taxon>Eukaryota</taxon>
        <taxon>Fungi</taxon>
        <taxon>Dikarya</taxon>
        <taxon>Ascomycota</taxon>
        <taxon>Pezizomycotina</taxon>
        <taxon>Sordariomycetes</taxon>
        <taxon>Sordariomycetidae</taxon>
        <taxon>Sordariales</taxon>
        <taxon>Chaetomiaceae</taxon>
        <taxon>Thermothielavioides</taxon>
    </lineage>
</organism>
<sequence length="979" mass="107184">MGNESSRPEGHPARSRSLSPLPRDEMSPYEGDDDDTRPVPSSMPASLATADPRLRLPSGADPPPGGRGRRQPRQPRESSSESSNPSDPGASSDSSEPGDPGVDSSGSSDSGEPPSPSPSSSSSSTKNRLLPARQPRRARTAPRQKATVTLTQPQEPFGEPEPDVVASFRGKPSRKAKGKAKGKAKEMPETTTVGSPSRTDAGDESPPSAQPLTPHGRRNSGSEARKKPRRRHSSPDEEGVDGRLKAEPPDEDGLDRTLPEHVAGGLQSAATEPSQNLPYPSSQRSHSDSGYAEPDVPPKSAPERETNPALSGGLDGLPHAGDDGASAEDDQPPASTLPTSSAGSPGSRQITKRKTKRPFFTQEENENARAFSELPPDGAVTPPEPRRSRRLRVTAQGKARPPTASRRVKKPKTPERQADVDTSGADSDDEEHTGKPQYRSGPLSDAEKSRINRVVERFLEDEGMTQQELNQLIQENPQTSAHPVTRQFWSSIQEACPSRRRRKLIHWCRQHFHNFAGRGTWTQEQDNELAELVEAHGKKWSHIAGLINRHPMDVRDRWRNYLVCRGNNRTDPWSEDEEERFRDVVETAIEKIRERLDEGSGKSPEDLINWLTISEAMGHTRTRLQCMEKWKRMRASEPVPDEIPTVLPPGSSWRLEKARKELRSFTAADKYALVRAIRDSGVGTDAKIPWKHIIHRTFDGNYERQSLMVTWGRLKQTVPDREWKTTRDCAGYLCDMYEEEGNFAPLNRREAEDDVIKETPKSTKKQRRKGKAAASSPSGSKKKSRQTEPDPSPELGAEPSDVGPDDAVTEGRVHPEYASLVAGQSHRAARAPSPELGANPPEPSPTVEAEAARTKRRERRASLVASTNSNEGKGKGQEVPVSPPQPASQTGNAKASKRTRRGSIGVEDSPRHKKQKTNKASSAHAAKVNRAKTVSGEKGDGEGTRVPGRPSSVISSDSDDDMEDIPATLPWSSSNRAAR</sequence>
<dbReference type="CDD" id="cd00167">
    <property type="entry name" value="SANT"/>
    <property type="match status" value="2"/>
</dbReference>
<feature type="region of interest" description="Disordered" evidence="4">
    <location>
        <begin position="1"/>
        <end position="447"/>
    </location>
</feature>
<accession>A0A3S4ASF1</accession>
<feature type="domain" description="Myb-like" evidence="5">
    <location>
        <begin position="565"/>
        <end position="634"/>
    </location>
</feature>
<dbReference type="GO" id="GO:0000976">
    <property type="term" value="F:transcription cis-regulatory region binding"/>
    <property type="evidence" value="ECO:0007669"/>
    <property type="project" value="TreeGrafter"/>
</dbReference>
<dbReference type="EMBL" id="OUUZ01000013">
    <property type="protein sequence ID" value="SPQ24823.1"/>
    <property type="molecule type" value="Genomic_DNA"/>
</dbReference>
<feature type="domain" description="Myb-like" evidence="5">
    <location>
        <begin position="518"/>
        <end position="562"/>
    </location>
</feature>
<dbReference type="PROSITE" id="PS50090">
    <property type="entry name" value="MYB_LIKE"/>
    <property type="match status" value="2"/>
</dbReference>
<dbReference type="InterPro" id="IPR017930">
    <property type="entry name" value="Myb_dom"/>
</dbReference>
<dbReference type="InterPro" id="IPR009057">
    <property type="entry name" value="Homeodomain-like_sf"/>
</dbReference>
<evidence type="ECO:0000313" key="7">
    <source>
        <dbReference type="EMBL" id="SPQ24823.1"/>
    </source>
</evidence>
<feature type="compositionally biased region" description="Polar residues" evidence="4">
    <location>
        <begin position="970"/>
        <end position="979"/>
    </location>
</feature>
<dbReference type="Pfam" id="PF13921">
    <property type="entry name" value="Myb_DNA-bind_6"/>
    <property type="match status" value="1"/>
</dbReference>
<dbReference type="SMART" id="SM00717">
    <property type="entry name" value="SANT"/>
    <property type="match status" value="3"/>
</dbReference>
<evidence type="ECO:0000259" key="5">
    <source>
        <dbReference type="PROSITE" id="PS50090"/>
    </source>
</evidence>
<evidence type="ECO:0000256" key="1">
    <source>
        <dbReference type="ARBA" id="ARBA00004123"/>
    </source>
</evidence>
<proteinExistence type="predicted"/>
<dbReference type="PANTHER" id="PTHR46380">
    <property type="entry name" value="CYCLIN-D-BINDING MYB-LIKE TRANSCRIPTION FACTOR 1"/>
    <property type="match status" value="1"/>
</dbReference>
<feature type="compositionally biased region" description="Polar residues" evidence="4">
    <location>
        <begin position="268"/>
        <end position="284"/>
    </location>
</feature>
<dbReference type="PANTHER" id="PTHR46380:SF2">
    <property type="entry name" value="CYCLIN-D-BINDING MYB-LIKE TRANSCRIPTION FACTOR 1"/>
    <property type="match status" value="1"/>
</dbReference>
<dbReference type="GO" id="GO:0005634">
    <property type="term" value="C:nucleus"/>
    <property type="evidence" value="ECO:0007669"/>
    <property type="project" value="UniProtKB-SubCell"/>
</dbReference>
<evidence type="ECO:0000313" key="8">
    <source>
        <dbReference type="Proteomes" id="UP000289323"/>
    </source>
</evidence>
<feature type="compositionally biased region" description="Basic and acidic residues" evidence="4">
    <location>
        <begin position="1"/>
        <end position="12"/>
    </location>
</feature>
<dbReference type="InterPro" id="IPR001005">
    <property type="entry name" value="SANT/Myb"/>
</dbReference>
<dbReference type="InterPro" id="IPR051651">
    <property type="entry name" value="DMTF1_DNA-bind_reg"/>
</dbReference>
<feature type="compositionally biased region" description="Polar residues" evidence="4">
    <location>
        <begin position="333"/>
        <end position="349"/>
    </location>
</feature>
<feature type="compositionally biased region" description="Basic and acidic residues" evidence="4">
    <location>
        <begin position="747"/>
        <end position="761"/>
    </location>
</feature>